<dbReference type="InterPro" id="IPR043708">
    <property type="entry name" value="DUF5648"/>
</dbReference>
<keyword evidence="3" id="KW-1185">Reference proteome</keyword>
<feature type="domain" description="DUF5648" evidence="1">
    <location>
        <begin position="5"/>
        <end position="48"/>
    </location>
</feature>
<organism evidence="2 3">
    <name type="scientific">Denitrobacterium detoxificans</name>
    <dbReference type="NCBI Taxonomy" id="79604"/>
    <lineage>
        <taxon>Bacteria</taxon>
        <taxon>Bacillati</taxon>
        <taxon>Actinomycetota</taxon>
        <taxon>Coriobacteriia</taxon>
        <taxon>Eggerthellales</taxon>
        <taxon>Eggerthellaceae</taxon>
        <taxon>Denitrobacterium</taxon>
    </lineage>
</organism>
<accession>A0A1H8QAR0</accession>
<sequence>MLFSNGQALYRLYNPNALAGSHHYTTSAEERDFLASLGWQKEGVGWYGVK</sequence>
<dbReference type="RefSeq" id="WP_156501508.1">
    <property type="nucleotide sequence ID" value="NZ_CP011402.1"/>
</dbReference>
<dbReference type="Pfam" id="PF18885">
    <property type="entry name" value="DUF5648"/>
    <property type="match status" value="1"/>
</dbReference>
<protein>
    <recommendedName>
        <fullName evidence="1">DUF5648 domain-containing protein</fullName>
    </recommendedName>
</protein>
<dbReference type="EMBL" id="FOEC01000002">
    <property type="protein sequence ID" value="SEO51315.1"/>
    <property type="molecule type" value="Genomic_DNA"/>
</dbReference>
<evidence type="ECO:0000313" key="3">
    <source>
        <dbReference type="Proteomes" id="UP000182975"/>
    </source>
</evidence>
<dbReference type="Proteomes" id="UP000182975">
    <property type="component" value="Unassembled WGS sequence"/>
</dbReference>
<evidence type="ECO:0000259" key="1">
    <source>
        <dbReference type="Pfam" id="PF18885"/>
    </source>
</evidence>
<proteinExistence type="predicted"/>
<name>A0A1H8QAR0_9ACTN</name>
<dbReference type="AlphaFoldDB" id="A0A1H8QAR0"/>
<reference evidence="3" key="1">
    <citation type="submission" date="2016-10" db="EMBL/GenBank/DDBJ databases">
        <authorList>
            <person name="Varghese N."/>
        </authorList>
    </citation>
    <scope>NUCLEOTIDE SEQUENCE [LARGE SCALE GENOMIC DNA]</scope>
    <source>
        <strain evidence="3">DSM 21843</strain>
    </source>
</reference>
<evidence type="ECO:0000313" key="2">
    <source>
        <dbReference type="EMBL" id="SEO51315.1"/>
    </source>
</evidence>
<gene>
    <name evidence="2" type="ORF">SAMN02910314_00406</name>
</gene>
<dbReference type="STRING" id="79604.AAY81_07930"/>